<dbReference type="PROSITE" id="PS00137">
    <property type="entry name" value="SUBTILASE_HIS"/>
    <property type="match status" value="2"/>
</dbReference>
<feature type="domain" description="Csp protease B prodomain" evidence="8">
    <location>
        <begin position="3"/>
        <end position="94"/>
    </location>
</feature>
<reference evidence="9 10" key="1">
    <citation type="submission" date="2023-07" db="EMBL/GenBank/DDBJ databases">
        <title>Genomic Encyclopedia of Type Strains, Phase IV (KMG-IV): sequencing the most valuable type-strain genomes for metagenomic binning, comparative biology and taxonomic classification.</title>
        <authorList>
            <person name="Goeker M."/>
        </authorList>
    </citation>
    <scope>NUCLEOTIDE SEQUENCE [LARGE SCALE GENOMIC DNA]</scope>
    <source>
        <strain evidence="9 10">DSM 20694</strain>
    </source>
</reference>
<feature type="active site" description="Charge relay system" evidence="5">
    <location>
        <position position="495"/>
    </location>
</feature>
<feature type="domain" description="Peptidase S8/S53" evidence="7">
    <location>
        <begin position="120"/>
        <end position="312"/>
    </location>
</feature>
<dbReference type="PRINTS" id="PR00723">
    <property type="entry name" value="SUBTILISIN"/>
</dbReference>
<evidence type="ECO:0000259" key="8">
    <source>
        <dbReference type="Pfam" id="PF18425"/>
    </source>
</evidence>
<organism evidence="9 10">
    <name type="scientific">Eubacterium multiforme</name>
    <dbReference type="NCBI Taxonomy" id="83339"/>
    <lineage>
        <taxon>Bacteria</taxon>
        <taxon>Bacillati</taxon>
        <taxon>Bacillota</taxon>
        <taxon>Clostridia</taxon>
        <taxon>Eubacteriales</taxon>
        <taxon>Eubacteriaceae</taxon>
        <taxon>Eubacterium</taxon>
    </lineage>
</organism>
<accession>A0ABT9UV19</accession>
<dbReference type="Gene3D" id="3.40.50.200">
    <property type="entry name" value="Peptidase S8/S53 domain"/>
    <property type="match status" value="2"/>
</dbReference>
<evidence type="ECO:0000256" key="1">
    <source>
        <dbReference type="ARBA" id="ARBA00011073"/>
    </source>
</evidence>
<evidence type="ECO:0000313" key="10">
    <source>
        <dbReference type="Proteomes" id="UP001228504"/>
    </source>
</evidence>
<evidence type="ECO:0000313" key="9">
    <source>
        <dbReference type="EMBL" id="MDQ0150168.1"/>
    </source>
</evidence>
<dbReference type="InterPro" id="IPR000209">
    <property type="entry name" value="Peptidase_S8/S53_dom"/>
</dbReference>
<dbReference type="Proteomes" id="UP001228504">
    <property type="component" value="Unassembled WGS sequence"/>
</dbReference>
<feature type="active site" description="Charge relay system" evidence="5">
    <location>
        <position position="1066"/>
    </location>
</feature>
<proteinExistence type="inferred from homology"/>
<feature type="active site" description="Charge relay system" evidence="5">
    <location>
        <position position="743"/>
    </location>
</feature>
<comment type="similarity">
    <text evidence="1 5 6">Belongs to the peptidase S8 family.</text>
</comment>
<dbReference type="PROSITE" id="PS00136">
    <property type="entry name" value="SUBTILASE_ASP"/>
    <property type="match status" value="1"/>
</dbReference>
<keyword evidence="3 5" id="KW-0378">Hydrolase</keyword>
<evidence type="ECO:0000256" key="3">
    <source>
        <dbReference type="ARBA" id="ARBA00022801"/>
    </source>
</evidence>
<feature type="active site" description="Charge relay system" evidence="5">
    <location>
        <position position="129"/>
    </location>
</feature>
<dbReference type="PROSITE" id="PS00138">
    <property type="entry name" value="SUBTILASE_SER"/>
    <property type="match status" value="1"/>
</dbReference>
<dbReference type="InterPro" id="IPR023827">
    <property type="entry name" value="Peptidase_S8_Asp-AS"/>
</dbReference>
<dbReference type="Pfam" id="PF00082">
    <property type="entry name" value="Peptidase_S8"/>
    <property type="match status" value="3"/>
</dbReference>
<comment type="caution">
    <text evidence="9">The sequence shown here is derived from an EMBL/GenBank/DDBJ whole genome shotgun (WGS) entry which is preliminary data.</text>
</comment>
<evidence type="ECO:0000256" key="4">
    <source>
        <dbReference type="ARBA" id="ARBA00022825"/>
    </source>
</evidence>
<feature type="domain" description="Peptidase S8/S53" evidence="7">
    <location>
        <begin position="662"/>
        <end position="861"/>
    </location>
</feature>
<protein>
    <submittedName>
        <fullName evidence="9">Subtilisin family serine protease</fullName>
    </submittedName>
</protein>
<evidence type="ECO:0000256" key="2">
    <source>
        <dbReference type="ARBA" id="ARBA00022670"/>
    </source>
</evidence>
<keyword evidence="4 5" id="KW-0720">Serine protease</keyword>
<dbReference type="InterPro" id="IPR023828">
    <property type="entry name" value="Peptidase_S8_Ser-AS"/>
</dbReference>
<name>A0ABT9UV19_9FIRM</name>
<sequence length="1157" mass="127417">MKNKLDTYLKLYRALTKDTLNKLNFFKGEMVDGQNFIEVVIISGDNVDNIAQTVDNLGGKYENLGYGYGIVKISVDKLSQLEMVDTIQYIELPKSLYISDASSNRAACVQTAQSSYDVNGSGVLVGFIDTGIDYLHQAFRNDDGTTRIEYIYDLSLGGTVYNKEQINNAIKNENPYSIVPSNDLIEHGTHVAGIACAGGKIPISNYGVAPKASIIMVKANRGRFALSTQIMRGLKFLVDKSKELKMPLVVNISLSTNDGAHNGTSLLEKYISTVCDLERITVVIAAGNEGDASHHVGGTLRDVQTISINIADDEPSVELAFYHDILSEVSVQITNPTGKISGETKIKEGFNEVNLDGDRIIFYMSGPKPFDLLGEVIIAFIAGDNYLVTGEWKIKISSLNNYRGNYNIWMPVTEGLNKDTKFLRPTLFNTLGIPATVNNVISVGSYNYVTNTISSFSGRGKVGDESNIKPDLIAPGEGIIAPVPYNSFDSKTGTSMAAPHITGIAALFMEWGIVKGNDKFLYGERLKSYLIQGAKRDRPSVTYPNALWGYGTVCAYNSFEVLRNILNLPRKDRQVMNIRKIIEYSGDVKAGLANYPNVELIILDENFAVINAPENEIDKIVKDVPQIVFAEASPVYTLNEISPIDASGAPLFHDNPYLSLNGRGVVVGLIDTGIDYMSEEFRREDDTTRIISIWDQTFGEGGESSVAKYGSVFSESQINNAINTSLSGGDPYSVVNSRDEIGHGTMVAGLVGGRGKNPNFLGAAPDCDFIVVKLKEASERYLRNFGITTPGVGRYGNVDIVLAIRYILDEAKRLNRPLVLYIPLGTNVGAHDGSSVVERFIDDVSKRRGLVVVACTGNEGDSDTHTTGIISKNGDIKTIELRVSNTQTDLFFEIWCRRPDKVSLSIVSPSGEIINRIPAKLKQAEEIKFVFEGTRMFVEYFIPEEITGDELIRIRANNLKEGIWQFNLIGDYIVDGRYDAWIPQRELLQGDTKFLNSSQYTTLMLPSTAERAIVAAYYNQNNNATVGKSGRGFTRDNRIKPNVVAGGINAVVMTPGGGSKVASGASIAGAVLAGCCVLLLQWGIVDDNDPTMYSIKMQTYIIRGTEKREGDVYPNREWGYGILSMQGIFNNIRARGFKDYRYDEFYREDLFIRKPIK</sequence>
<dbReference type="EMBL" id="JAUSUF010000007">
    <property type="protein sequence ID" value="MDQ0150168.1"/>
    <property type="molecule type" value="Genomic_DNA"/>
</dbReference>
<dbReference type="PROSITE" id="PS51892">
    <property type="entry name" value="SUBTILASE"/>
    <property type="match status" value="2"/>
</dbReference>
<dbReference type="InterPro" id="IPR036852">
    <property type="entry name" value="Peptidase_S8/S53_dom_sf"/>
</dbReference>
<dbReference type="PANTHER" id="PTHR43806:SF11">
    <property type="entry name" value="CEREVISIN-RELATED"/>
    <property type="match status" value="1"/>
</dbReference>
<dbReference type="InterPro" id="IPR015500">
    <property type="entry name" value="Peptidase_S8_subtilisin-rel"/>
</dbReference>
<dbReference type="InterPro" id="IPR041365">
    <property type="entry name" value="CspB_prodomain"/>
</dbReference>
<dbReference type="PANTHER" id="PTHR43806">
    <property type="entry name" value="PEPTIDASE S8"/>
    <property type="match status" value="1"/>
</dbReference>
<dbReference type="SUPFAM" id="SSF52743">
    <property type="entry name" value="Subtilisin-like"/>
    <property type="match status" value="2"/>
</dbReference>
<keyword evidence="10" id="KW-1185">Reference proteome</keyword>
<dbReference type="Gene3D" id="2.60.120.1290">
    <property type="match status" value="2"/>
</dbReference>
<feature type="domain" description="Peptidase S8/S53" evidence="7">
    <location>
        <begin position="428"/>
        <end position="551"/>
    </location>
</feature>
<dbReference type="InterPro" id="IPR050131">
    <property type="entry name" value="Peptidase_S8_subtilisin-like"/>
</dbReference>
<feature type="active site" description="Charge relay system" evidence="5">
    <location>
        <position position="671"/>
    </location>
</feature>
<evidence type="ECO:0000256" key="6">
    <source>
        <dbReference type="RuleBase" id="RU003355"/>
    </source>
</evidence>
<evidence type="ECO:0000256" key="5">
    <source>
        <dbReference type="PROSITE-ProRule" id="PRU01240"/>
    </source>
</evidence>
<keyword evidence="2 5" id="KW-0645">Protease</keyword>
<dbReference type="InterPro" id="IPR034045">
    <property type="entry name" value="Pep_S8_CspA-like"/>
</dbReference>
<dbReference type="GO" id="GO:0006508">
    <property type="term" value="P:proteolysis"/>
    <property type="evidence" value="ECO:0007669"/>
    <property type="project" value="UniProtKB-KW"/>
</dbReference>
<dbReference type="Gene3D" id="3.30.70.2980">
    <property type="match status" value="1"/>
</dbReference>
<dbReference type="RefSeq" id="WP_307486684.1">
    <property type="nucleotide sequence ID" value="NZ_JAUSUF010000007.1"/>
</dbReference>
<dbReference type="Pfam" id="PF18425">
    <property type="entry name" value="CspB_prodomain"/>
    <property type="match status" value="1"/>
</dbReference>
<evidence type="ECO:0000259" key="7">
    <source>
        <dbReference type="Pfam" id="PF00082"/>
    </source>
</evidence>
<dbReference type="GO" id="GO:0008233">
    <property type="term" value="F:peptidase activity"/>
    <property type="evidence" value="ECO:0007669"/>
    <property type="project" value="UniProtKB-KW"/>
</dbReference>
<feature type="active site" description="Charge relay system" evidence="5">
    <location>
        <position position="187"/>
    </location>
</feature>
<dbReference type="CDD" id="cd07478">
    <property type="entry name" value="Peptidases_S8_CspA-like"/>
    <property type="match status" value="2"/>
</dbReference>
<dbReference type="InterPro" id="IPR022398">
    <property type="entry name" value="Peptidase_S8_His-AS"/>
</dbReference>
<gene>
    <name evidence="9" type="ORF">J2S18_002106</name>
</gene>